<gene>
    <name evidence="9" type="primary">PLEST005222</name>
    <name evidence="9" type="ORF">PLESTB_001379900</name>
</gene>
<dbReference type="InterPro" id="IPR003738">
    <property type="entry name" value="SRAP"/>
</dbReference>
<proteinExistence type="inferred from homology"/>
<dbReference type="PANTHER" id="PTHR13604:SF0">
    <property type="entry name" value="ABASIC SITE PROCESSING PROTEIN HMCES"/>
    <property type="match status" value="1"/>
</dbReference>
<evidence type="ECO:0000256" key="2">
    <source>
        <dbReference type="ARBA" id="ARBA00022670"/>
    </source>
</evidence>
<accession>A0A9W6BV40</accession>
<keyword evidence="3" id="KW-0227">DNA damage</keyword>
<dbReference type="Gene3D" id="3.90.1680.10">
    <property type="entry name" value="SOS response associated peptidase-like"/>
    <property type="match status" value="1"/>
</dbReference>
<evidence type="ECO:0000256" key="3">
    <source>
        <dbReference type="ARBA" id="ARBA00022763"/>
    </source>
</evidence>
<dbReference type="SUPFAM" id="SSF143081">
    <property type="entry name" value="BB1717-like"/>
    <property type="match status" value="1"/>
</dbReference>
<name>A0A9W6BV40_9CHLO</name>
<comment type="caution">
    <text evidence="9">The sequence shown here is derived from an EMBL/GenBank/DDBJ whole genome shotgun (WGS) entry which is preliminary data.</text>
</comment>
<evidence type="ECO:0000256" key="6">
    <source>
        <dbReference type="ARBA" id="ARBA00023125"/>
    </source>
</evidence>
<feature type="compositionally biased region" description="Acidic residues" evidence="8">
    <location>
        <begin position="333"/>
        <end position="348"/>
    </location>
</feature>
<dbReference type="InterPro" id="IPR036590">
    <property type="entry name" value="SRAP-like"/>
</dbReference>
<evidence type="ECO:0008006" key="11">
    <source>
        <dbReference type="Google" id="ProtNLM"/>
    </source>
</evidence>
<feature type="compositionally biased region" description="Low complexity" evidence="8">
    <location>
        <begin position="248"/>
        <end position="277"/>
    </location>
</feature>
<feature type="compositionally biased region" description="Basic and acidic residues" evidence="8">
    <location>
        <begin position="214"/>
        <end position="224"/>
    </location>
</feature>
<keyword evidence="5" id="KW-0190">Covalent protein-DNA linkage</keyword>
<evidence type="ECO:0000256" key="5">
    <source>
        <dbReference type="ARBA" id="ARBA00023124"/>
    </source>
</evidence>
<evidence type="ECO:0000256" key="1">
    <source>
        <dbReference type="ARBA" id="ARBA00008136"/>
    </source>
</evidence>
<dbReference type="OrthoDB" id="2111841at2759"/>
<dbReference type="GO" id="GO:0016829">
    <property type="term" value="F:lyase activity"/>
    <property type="evidence" value="ECO:0007669"/>
    <property type="project" value="UniProtKB-KW"/>
</dbReference>
<keyword evidence="7" id="KW-0456">Lyase</keyword>
<protein>
    <recommendedName>
        <fullName evidence="11">Embryonic stem cell-specific 5-hydroxymethylcytosine-binding protein</fullName>
    </recommendedName>
</protein>
<dbReference type="AlphaFoldDB" id="A0A9W6BV40"/>
<dbReference type="GO" id="GO:0003697">
    <property type="term" value="F:single-stranded DNA binding"/>
    <property type="evidence" value="ECO:0007669"/>
    <property type="project" value="InterPro"/>
</dbReference>
<dbReference type="GO" id="GO:0008233">
    <property type="term" value="F:peptidase activity"/>
    <property type="evidence" value="ECO:0007669"/>
    <property type="project" value="UniProtKB-KW"/>
</dbReference>
<sequence length="578" mass="59471">MCGRGRCSLAREAVMTAAGVSEAERWRDRERYRPSYNCSPGAWIPVIKLGADGAREVQTMKWGLVPAFTRPGERLDHFRMFNARCESLAQKPVFSRLLPGKRCVVLLDGFYEWHSQGGGGGGAASRKQPYHITTADAPQQPAMYLAGLYDVYRDASNGEPLHTFTIITTDSSKPLAWLHDRMPVILTTQEEVSAWLGEGKAAAAAGQTAKAAVEVKEEEKERGDGAAAAAAAMMRERKRSSPPPPRPSVGSPSTPSSHGRSAGGRRASGPSAAPPSAGEGGSETRAAGDGAAEAIEVSYGIGSGEAAEATDAPLSGDQGHNDGDGDYGFGDEGYGDGDEGDDDDDDDGYGDRFSAGRVGSSQEEVKKGVQPRKGSGGGTAAAAAAAAGKGKVKGKVKGQDGAVSEVEKLLCEELVDKICRPYGGPLLQWHPVTPEMGKPSYDKPDCCKDVHTKKGSISSFFKPAAAKATPRAAAAVGGVGAGSPPASSPIPAAAVRQEEQQQKQKQKQQCGEGVGATGKGEAGRVKSEAGAAAGARNPDECEGAGGEPQGGGSGVGLKRPAEGEAGQGNGAGSAVKKR</sequence>
<comment type="similarity">
    <text evidence="1">Belongs to the SOS response-associated peptidase family.</text>
</comment>
<feature type="compositionally biased region" description="Low complexity" evidence="8">
    <location>
        <begin position="380"/>
        <end position="389"/>
    </location>
</feature>
<organism evidence="9 10">
    <name type="scientific">Pleodorina starrii</name>
    <dbReference type="NCBI Taxonomy" id="330485"/>
    <lineage>
        <taxon>Eukaryota</taxon>
        <taxon>Viridiplantae</taxon>
        <taxon>Chlorophyta</taxon>
        <taxon>core chlorophytes</taxon>
        <taxon>Chlorophyceae</taxon>
        <taxon>CS clade</taxon>
        <taxon>Chlamydomonadales</taxon>
        <taxon>Volvocaceae</taxon>
        <taxon>Pleodorina</taxon>
    </lineage>
</organism>
<dbReference type="Proteomes" id="UP001165080">
    <property type="component" value="Unassembled WGS sequence"/>
</dbReference>
<feature type="compositionally biased region" description="Gly residues" evidence="8">
    <location>
        <begin position="543"/>
        <end position="555"/>
    </location>
</feature>
<feature type="region of interest" description="Disordered" evidence="8">
    <location>
        <begin position="214"/>
        <end position="399"/>
    </location>
</feature>
<dbReference type="GO" id="GO:0106300">
    <property type="term" value="P:protein-DNA covalent cross-linking repair"/>
    <property type="evidence" value="ECO:0007669"/>
    <property type="project" value="InterPro"/>
</dbReference>
<reference evidence="9 10" key="1">
    <citation type="journal article" date="2023" name="Commun. Biol.">
        <title>Reorganization of the ancestral sex-determining regions during the evolution of trioecy in Pleodorina starrii.</title>
        <authorList>
            <person name="Takahashi K."/>
            <person name="Suzuki S."/>
            <person name="Kawai-Toyooka H."/>
            <person name="Yamamoto K."/>
            <person name="Hamaji T."/>
            <person name="Ootsuki R."/>
            <person name="Yamaguchi H."/>
            <person name="Kawachi M."/>
            <person name="Higashiyama T."/>
            <person name="Nozaki H."/>
        </authorList>
    </citation>
    <scope>NUCLEOTIDE SEQUENCE [LARGE SCALE GENOMIC DNA]</scope>
    <source>
        <strain evidence="9 10">NIES-4479</strain>
    </source>
</reference>
<evidence type="ECO:0000256" key="4">
    <source>
        <dbReference type="ARBA" id="ARBA00022801"/>
    </source>
</evidence>
<evidence type="ECO:0000256" key="8">
    <source>
        <dbReference type="SAM" id="MobiDB-lite"/>
    </source>
</evidence>
<keyword evidence="2" id="KW-0645">Protease</keyword>
<evidence type="ECO:0000313" key="9">
    <source>
        <dbReference type="EMBL" id="GLC58608.1"/>
    </source>
</evidence>
<dbReference type="GO" id="GO:0006508">
    <property type="term" value="P:proteolysis"/>
    <property type="evidence" value="ECO:0007669"/>
    <property type="project" value="UniProtKB-KW"/>
</dbReference>
<dbReference type="PANTHER" id="PTHR13604">
    <property type="entry name" value="DC12-RELATED"/>
    <property type="match status" value="1"/>
</dbReference>
<feature type="compositionally biased region" description="Low complexity" evidence="8">
    <location>
        <begin position="472"/>
        <end position="494"/>
    </location>
</feature>
<feature type="region of interest" description="Disordered" evidence="8">
    <location>
        <begin position="472"/>
        <end position="578"/>
    </location>
</feature>
<evidence type="ECO:0000313" key="10">
    <source>
        <dbReference type="Proteomes" id="UP001165080"/>
    </source>
</evidence>
<keyword evidence="6" id="KW-0238">DNA-binding</keyword>
<evidence type="ECO:0000256" key="7">
    <source>
        <dbReference type="ARBA" id="ARBA00023239"/>
    </source>
</evidence>
<dbReference type="Pfam" id="PF02586">
    <property type="entry name" value="SRAP"/>
    <property type="match status" value="1"/>
</dbReference>
<dbReference type="EMBL" id="BRXU01000023">
    <property type="protein sequence ID" value="GLC58608.1"/>
    <property type="molecule type" value="Genomic_DNA"/>
</dbReference>
<keyword evidence="10" id="KW-1185">Reference proteome</keyword>
<keyword evidence="4" id="KW-0378">Hydrolase</keyword>